<proteinExistence type="predicted"/>
<keyword evidence="1 2" id="KW-0808">Transferase</keyword>
<evidence type="ECO:0000313" key="3">
    <source>
        <dbReference type="Proteomes" id="UP000240572"/>
    </source>
</evidence>
<dbReference type="RefSeq" id="WP_106523175.1">
    <property type="nucleotide sequence ID" value="NZ_PYGD01000004.1"/>
</dbReference>
<reference evidence="2 3" key="1">
    <citation type="submission" date="2018-03" db="EMBL/GenBank/DDBJ databases">
        <title>Genomic Encyclopedia of Type Strains, Phase III (KMG-III): the genomes of soil and plant-associated and newly described type strains.</title>
        <authorList>
            <person name="Whitman W."/>
        </authorList>
    </citation>
    <scope>NUCLEOTIDE SEQUENCE [LARGE SCALE GENOMIC DNA]</scope>
    <source>
        <strain evidence="2 3">CGMCC 1.12700</strain>
    </source>
</reference>
<name>A0A2P8D4G0_9BACT</name>
<dbReference type="SUPFAM" id="SSF53448">
    <property type="entry name" value="Nucleotide-diphospho-sugar transferases"/>
    <property type="match status" value="1"/>
</dbReference>
<keyword evidence="3" id="KW-1185">Reference proteome</keyword>
<gene>
    <name evidence="2" type="ORF">B0I18_104206</name>
</gene>
<dbReference type="AlphaFoldDB" id="A0A2P8D4G0"/>
<comment type="caution">
    <text evidence="2">The sequence shown here is derived from an EMBL/GenBank/DDBJ whole genome shotgun (WGS) entry which is preliminary data.</text>
</comment>
<evidence type="ECO:0000256" key="1">
    <source>
        <dbReference type="ARBA" id="ARBA00022679"/>
    </source>
</evidence>
<dbReference type="InterPro" id="IPR051706">
    <property type="entry name" value="Glycosyltransferase_domain"/>
</dbReference>
<dbReference type="PANTHER" id="PTHR32385">
    <property type="entry name" value="MANNOSYL PHOSPHORYLINOSITOL CERAMIDE SYNTHASE"/>
    <property type="match status" value="1"/>
</dbReference>
<dbReference type="OrthoDB" id="9802987at2"/>
<accession>A0A2P8D4G0</accession>
<dbReference type="PANTHER" id="PTHR32385:SF15">
    <property type="entry name" value="INOSITOL PHOSPHOCERAMIDE MANNOSYLTRANSFERASE 1"/>
    <property type="match status" value="1"/>
</dbReference>
<sequence length="231" mass="27082">MNIPKIIHQTWKDHKIPQHLETFAAGWRAQHPGWEYVLWTDEMNRQFIYDNHPHFLPVYDRYPTAIQRVDAVRYFILLKMGGLFVDLDFECLKNVSPLLYQAEFVAGLEPQSHALHHKKHAIISNAFMAAQPGSGFVQALCSYLERNDFIQFRGEPGFNYVLDCGGPFMLTRVYEQYPDKEQLKIWGPEFLYPLEKDLDTGKLDTSNRDQVCSADRAYAIHHYWGSWWQKA</sequence>
<dbReference type="Pfam" id="PF04488">
    <property type="entry name" value="Gly_transf_sug"/>
    <property type="match status" value="1"/>
</dbReference>
<evidence type="ECO:0000313" key="2">
    <source>
        <dbReference type="EMBL" id="PSK92108.1"/>
    </source>
</evidence>
<dbReference type="InterPro" id="IPR029044">
    <property type="entry name" value="Nucleotide-diphossugar_trans"/>
</dbReference>
<dbReference type="GO" id="GO:0051999">
    <property type="term" value="P:mannosyl-inositol phosphorylceramide biosynthetic process"/>
    <property type="evidence" value="ECO:0007669"/>
    <property type="project" value="TreeGrafter"/>
</dbReference>
<protein>
    <submittedName>
        <fullName evidence="2">Glycosyl transferase-like sugar-binding protein</fullName>
    </submittedName>
</protein>
<dbReference type="GO" id="GO:0000030">
    <property type="term" value="F:mannosyltransferase activity"/>
    <property type="evidence" value="ECO:0007669"/>
    <property type="project" value="TreeGrafter"/>
</dbReference>
<dbReference type="EMBL" id="PYGD01000004">
    <property type="protein sequence ID" value="PSK92108.1"/>
    <property type="molecule type" value="Genomic_DNA"/>
</dbReference>
<dbReference type="Gene3D" id="3.90.550.20">
    <property type="match status" value="1"/>
</dbReference>
<dbReference type="Proteomes" id="UP000240572">
    <property type="component" value="Unassembled WGS sequence"/>
</dbReference>
<dbReference type="InterPro" id="IPR007577">
    <property type="entry name" value="GlycoTrfase_DXD_sugar-bd_CS"/>
</dbReference>
<organism evidence="2 3">
    <name type="scientific">Taibaiella chishuiensis</name>
    <dbReference type="NCBI Taxonomy" id="1434707"/>
    <lineage>
        <taxon>Bacteria</taxon>
        <taxon>Pseudomonadati</taxon>
        <taxon>Bacteroidota</taxon>
        <taxon>Chitinophagia</taxon>
        <taxon>Chitinophagales</taxon>
        <taxon>Chitinophagaceae</taxon>
        <taxon>Taibaiella</taxon>
    </lineage>
</organism>
<dbReference type="GO" id="GO:0016020">
    <property type="term" value="C:membrane"/>
    <property type="evidence" value="ECO:0007669"/>
    <property type="project" value="GOC"/>
</dbReference>